<evidence type="ECO:0000256" key="1">
    <source>
        <dbReference type="SAM" id="Phobius"/>
    </source>
</evidence>
<keyword evidence="1" id="KW-0472">Membrane</keyword>
<evidence type="ECO:0000313" key="3">
    <source>
        <dbReference type="Proteomes" id="UP000624703"/>
    </source>
</evidence>
<feature type="transmembrane region" description="Helical" evidence="1">
    <location>
        <begin position="7"/>
        <end position="29"/>
    </location>
</feature>
<accession>A0A8J7SJA2</accession>
<dbReference type="AlphaFoldDB" id="A0A8J7SJA2"/>
<sequence>MKTIKDLSIGIALAAVVYFLIGFIGFRPLAFLSEIYMITLFAVHLISSIALFNETRVRQQKNQELFLALGALYWALIGLLFGIIGIIIFKIVNSNSRIYESN</sequence>
<keyword evidence="1" id="KW-0812">Transmembrane</keyword>
<reference evidence="2" key="1">
    <citation type="submission" date="2021-01" db="EMBL/GenBank/DDBJ databases">
        <title>Modified the classification status of verrucomicrobia.</title>
        <authorList>
            <person name="Feng X."/>
        </authorList>
    </citation>
    <scope>NUCLEOTIDE SEQUENCE</scope>
    <source>
        <strain evidence="2">_KCTC 22039</strain>
    </source>
</reference>
<dbReference type="RefSeq" id="WP_200310087.1">
    <property type="nucleotide sequence ID" value="NZ_JAENIM010000015.1"/>
</dbReference>
<feature type="transmembrane region" description="Helical" evidence="1">
    <location>
        <begin position="65"/>
        <end position="92"/>
    </location>
</feature>
<keyword evidence="3" id="KW-1185">Reference proteome</keyword>
<comment type="caution">
    <text evidence="2">The sequence shown here is derived from an EMBL/GenBank/DDBJ whole genome shotgun (WGS) entry which is preliminary data.</text>
</comment>
<name>A0A8J7SJA2_9BACT</name>
<keyword evidence="1" id="KW-1133">Transmembrane helix</keyword>
<protein>
    <submittedName>
        <fullName evidence="2">Uncharacterized protein</fullName>
    </submittedName>
</protein>
<organism evidence="2 3">
    <name type="scientific">Persicirhabdus sediminis</name>
    <dbReference type="NCBI Taxonomy" id="454144"/>
    <lineage>
        <taxon>Bacteria</taxon>
        <taxon>Pseudomonadati</taxon>
        <taxon>Verrucomicrobiota</taxon>
        <taxon>Verrucomicrobiia</taxon>
        <taxon>Verrucomicrobiales</taxon>
        <taxon>Verrucomicrobiaceae</taxon>
        <taxon>Persicirhabdus</taxon>
    </lineage>
</organism>
<proteinExistence type="predicted"/>
<dbReference type="EMBL" id="JAENIM010000015">
    <property type="protein sequence ID" value="MBK1790045.1"/>
    <property type="molecule type" value="Genomic_DNA"/>
</dbReference>
<dbReference type="Proteomes" id="UP000624703">
    <property type="component" value="Unassembled WGS sequence"/>
</dbReference>
<gene>
    <name evidence="2" type="ORF">JIN82_02620</name>
</gene>
<feature type="transmembrane region" description="Helical" evidence="1">
    <location>
        <begin position="35"/>
        <end position="53"/>
    </location>
</feature>
<evidence type="ECO:0000313" key="2">
    <source>
        <dbReference type="EMBL" id="MBK1790045.1"/>
    </source>
</evidence>